<feature type="domain" description="Histidine kinase" evidence="12">
    <location>
        <begin position="310"/>
        <end position="568"/>
    </location>
</feature>
<evidence type="ECO:0000256" key="5">
    <source>
        <dbReference type="ARBA" id="ARBA00022553"/>
    </source>
</evidence>
<dbReference type="Gene3D" id="1.20.120.160">
    <property type="entry name" value="HPT domain"/>
    <property type="match status" value="1"/>
</dbReference>
<evidence type="ECO:0000259" key="12">
    <source>
        <dbReference type="PROSITE" id="PS50109"/>
    </source>
</evidence>
<dbReference type="InterPro" id="IPR037052">
    <property type="entry name" value="CheA-like_P2_sf"/>
</dbReference>
<feature type="domain" description="HPt" evidence="14">
    <location>
        <begin position="4"/>
        <end position="108"/>
    </location>
</feature>
<keyword evidence="7" id="KW-0547">Nucleotide-binding</keyword>
<dbReference type="InterPro" id="IPR010808">
    <property type="entry name" value="CheA_P2-bd"/>
</dbReference>
<dbReference type="SMART" id="SM00073">
    <property type="entry name" value="HPT"/>
    <property type="match status" value="1"/>
</dbReference>
<dbReference type="PROSITE" id="PS50894">
    <property type="entry name" value="HPT"/>
    <property type="match status" value="1"/>
</dbReference>
<keyword evidence="6" id="KW-0808">Transferase</keyword>
<evidence type="ECO:0000256" key="4">
    <source>
        <dbReference type="ARBA" id="ARBA00022500"/>
    </source>
</evidence>
<dbReference type="PRINTS" id="PR00344">
    <property type="entry name" value="BCTRLSENSOR"/>
</dbReference>
<keyword evidence="5 11" id="KW-0597">Phosphoprotein</keyword>
<dbReference type="SMART" id="SM00260">
    <property type="entry name" value="CheW"/>
    <property type="match status" value="2"/>
</dbReference>
<gene>
    <name evidence="15" type="ORF">FPZ49_09990</name>
</gene>
<dbReference type="SUPFAM" id="SSF47226">
    <property type="entry name" value="Histidine-containing phosphotransfer domain, HPT domain"/>
    <property type="match status" value="1"/>
</dbReference>
<dbReference type="GO" id="GO:0005737">
    <property type="term" value="C:cytoplasm"/>
    <property type="evidence" value="ECO:0007669"/>
    <property type="project" value="InterPro"/>
</dbReference>
<dbReference type="OrthoDB" id="9803176at2"/>
<dbReference type="Proteomes" id="UP000317036">
    <property type="component" value="Unassembled WGS sequence"/>
</dbReference>
<evidence type="ECO:0000256" key="11">
    <source>
        <dbReference type="PROSITE-ProRule" id="PRU00110"/>
    </source>
</evidence>
<comment type="catalytic activity">
    <reaction evidence="1">
        <text>ATP + protein L-histidine = ADP + protein N-phospho-L-histidine.</text>
        <dbReference type="EC" id="2.7.13.3"/>
    </reaction>
</comment>
<evidence type="ECO:0000256" key="9">
    <source>
        <dbReference type="ARBA" id="ARBA00022840"/>
    </source>
</evidence>
<dbReference type="SMART" id="SM00387">
    <property type="entry name" value="HATPase_c"/>
    <property type="match status" value="1"/>
</dbReference>
<dbReference type="InterPro" id="IPR004105">
    <property type="entry name" value="CheA-like_dim"/>
</dbReference>
<dbReference type="InterPro" id="IPR035891">
    <property type="entry name" value="CheY-binding_CheA"/>
</dbReference>
<dbReference type="AlphaFoldDB" id="A0A559KD31"/>
<dbReference type="Gene3D" id="2.30.30.40">
    <property type="entry name" value="SH3 Domains"/>
    <property type="match status" value="2"/>
</dbReference>
<evidence type="ECO:0000256" key="3">
    <source>
        <dbReference type="ARBA" id="ARBA00021495"/>
    </source>
</evidence>
<dbReference type="InterPro" id="IPR002545">
    <property type="entry name" value="CheW-lke_dom"/>
</dbReference>
<reference evidence="15 16" key="1">
    <citation type="submission" date="2019-07" db="EMBL/GenBank/DDBJ databases">
        <authorList>
            <person name="Kim J."/>
        </authorList>
    </citation>
    <scope>NUCLEOTIDE SEQUENCE [LARGE SCALE GENOMIC DNA]</scope>
    <source>
        <strain evidence="15 16">JC52</strain>
    </source>
</reference>
<dbReference type="GO" id="GO:0006935">
    <property type="term" value="P:chemotaxis"/>
    <property type="evidence" value="ECO:0007669"/>
    <property type="project" value="UniProtKB-KW"/>
</dbReference>
<dbReference type="EC" id="2.7.13.3" evidence="2"/>
<dbReference type="PANTHER" id="PTHR43395">
    <property type="entry name" value="SENSOR HISTIDINE KINASE CHEA"/>
    <property type="match status" value="1"/>
</dbReference>
<dbReference type="InterPro" id="IPR051315">
    <property type="entry name" value="Bact_Chemotaxis_CheA"/>
</dbReference>
<dbReference type="Pfam" id="PF01627">
    <property type="entry name" value="Hpt"/>
    <property type="match status" value="1"/>
</dbReference>
<keyword evidence="8" id="KW-0418">Kinase</keyword>
<dbReference type="InterPro" id="IPR008207">
    <property type="entry name" value="Sig_transdc_His_kin_Hpt_dom"/>
</dbReference>
<dbReference type="Pfam" id="PF07194">
    <property type="entry name" value="P2"/>
    <property type="match status" value="1"/>
</dbReference>
<keyword evidence="9" id="KW-0067">ATP-binding</keyword>
<dbReference type="InterPro" id="IPR037006">
    <property type="entry name" value="CheA-like_homodim_sf"/>
</dbReference>
<evidence type="ECO:0000256" key="2">
    <source>
        <dbReference type="ARBA" id="ARBA00012438"/>
    </source>
</evidence>
<keyword evidence="10" id="KW-0902">Two-component regulatory system</keyword>
<dbReference type="PROSITE" id="PS50109">
    <property type="entry name" value="HIS_KIN"/>
    <property type="match status" value="1"/>
</dbReference>
<evidence type="ECO:0000313" key="16">
    <source>
        <dbReference type="Proteomes" id="UP000317036"/>
    </source>
</evidence>
<feature type="domain" description="CheW-like" evidence="13">
    <location>
        <begin position="714"/>
        <end position="854"/>
    </location>
</feature>
<dbReference type="SMART" id="SM01231">
    <property type="entry name" value="H-kinase_dim"/>
    <property type="match status" value="1"/>
</dbReference>
<dbReference type="Pfam" id="PF01584">
    <property type="entry name" value="CheW"/>
    <property type="match status" value="2"/>
</dbReference>
<dbReference type="PROSITE" id="PS50851">
    <property type="entry name" value="CHEW"/>
    <property type="match status" value="2"/>
</dbReference>
<dbReference type="SUPFAM" id="SSF55052">
    <property type="entry name" value="CheY-binding domain of CheA"/>
    <property type="match status" value="1"/>
</dbReference>
<dbReference type="InterPro" id="IPR004358">
    <property type="entry name" value="Sig_transdc_His_kin-like_C"/>
</dbReference>
<dbReference type="SUPFAM" id="SSF47384">
    <property type="entry name" value="Homodimeric domain of signal transducing histidine kinase"/>
    <property type="match status" value="1"/>
</dbReference>
<accession>A0A559KD31</accession>
<dbReference type="PANTHER" id="PTHR43395:SF1">
    <property type="entry name" value="CHEMOTAXIS PROTEIN CHEA"/>
    <property type="match status" value="1"/>
</dbReference>
<evidence type="ECO:0000256" key="6">
    <source>
        <dbReference type="ARBA" id="ARBA00022679"/>
    </source>
</evidence>
<dbReference type="GO" id="GO:0000155">
    <property type="term" value="F:phosphorelay sensor kinase activity"/>
    <property type="evidence" value="ECO:0007669"/>
    <property type="project" value="InterPro"/>
</dbReference>
<dbReference type="FunFam" id="3.30.565.10:FF:000016">
    <property type="entry name" value="Chemotaxis protein CheA, putative"/>
    <property type="match status" value="1"/>
</dbReference>
<feature type="domain" description="CheW-like" evidence="13">
    <location>
        <begin position="570"/>
        <end position="712"/>
    </location>
</feature>
<proteinExistence type="predicted"/>
<dbReference type="Gene3D" id="3.30.70.1110">
    <property type="entry name" value="Histidine kinase CheA-like, P2 response regulator-binding domain"/>
    <property type="match status" value="1"/>
</dbReference>
<keyword evidence="4" id="KW-0145">Chemotaxis</keyword>
<comment type="caution">
    <text evidence="15">The sequence shown here is derived from an EMBL/GenBank/DDBJ whole genome shotgun (WGS) entry which is preliminary data.</text>
</comment>
<feature type="modified residue" description="Phosphohistidine" evidence="11">
    <location>
        <position position="51"/>
    </location>
</feature>
<dbReference type="Gene3D" id="1.10.287.560">
    <property type="entry name" value="Histidine kinase CheA-like, homodimeric domain"/>
    <property type="match status" value="1"/>
</dbReference>
<dbReference type="GO" id="GO:0005524">
    <property type="term" value="F:ATP binding"/>
    <property type="evidence" value="ECO:0007669"/>
    <property type="project" value="UniProtKB-KW"/>
</dbReference>
<protein>
    <recommendedName>
        <fullName evidence="3">Chemotaxis protein CheA</fullName>
        <ecNumber evidence="2">2.7.13.3</ecNumber>
    </recommendedName>
</protein>
<evidence type="ECO:0000256" key="1">
    <source>
        <dbReference type="ARBA" id="ARBA00000085"/>
    </source>
</evidence>
<dbReference type="InterPro" id="IPR003594">
    <property type="entry name" value="HATPase_dom"/>
</dbReference>
<evidence type="ECO:0000256" key="10">
    <source>
        <dbReference type="ARBA" id="ARBA00023012"/>
    </source>
</evidence>
<evidence type="ECO:0000259" key="13">
    <source>
        <dbReference type="PROSITE" id="PS50851"/>
    </source>
</evidence>
<evidence type="ECO:0000313" key="15">
    <source>
        <dbReference type="EMBL" id="TVY10047.1"/>
    </source>
</evidence>
<dbReference type="EMBL" id="VNJI01000010">
    <property type="protein sequence ID" value="TVY10047.1"/>
    <property type="molecule type" value="Genomic_DNA"/>
</dbReference>
<name>A0A559KD31_9BACL</name>
<sequence length="866" mass="96590">MKMSQSFQSSYMGIFLDELGEQLQILDQMLLDLEQGGGQEKTIQTIFRAAHTLKGSSAAMGFEKTKELTHKLESIFDMLRGGGLDIHTSLINVLFQSVDHLKSQRESFLQGNLDEFSIDHMLAELEPFLTGDLKTQALIPESAMEQRGAVDQTEEMAAPGLLELFQHEDRIRIADALNLNKQVHLIDLTLEPDVQMPHARAMLLLERVRILGELIASEPTDIQLRQEYGSGLKLTLAAGSMDDIQRFVDELNQVFFYKQIIVEDLSADQLYHTQVHVPEIKPEAAPVLVKQAEPQPEVKAVVPEMKPLQASSQTVRVDVTRLEHLIDLVGELIIDQTRLKELGKQLRAKFRNETETELLDDILTHLNRVVGELQNGMMKVRMLPIEQLFNRIPRLVRDLSQQAGKEIEIYIDGKETELDRTLIEELSDPLIHILRNAADHGIEPPEERERLGKPRKGQIWLKAAHQENSIIITVTDDGRGISAERIKNKAIQKGFLSPEEAEKMSDREIISLIFHSGMSTAEQVTELSGRGVGMDIVRSHVEKIRGIIDIDTTPGEGTMFTIKLPLTLAIIRSLLVQSNGRSLAIPLVNVIEIFRMQADQFRTVSGRRVCLVRGDIVPLITLNQLLNQGSREEKSKDGSQFVVMIGIADKRVCLQVDRPLGNQEIVLKSLGGYVGQVPFITGSTILGDGIIREAGTLRLNVKEKQAIAKTAATESKLVTFLLEKEQYGIPVELIKEITPVPSITSMVHAEEHVLGCINLRGTLIPLYDLRQCLGKPKHVNASKSRVIVLELKEQLIGIMVDEVSEVMTIRSNEIDPLPEYSAKGGQHPVSGVHKSGDQLVMLLDITQAIQCSPQVDQVKGAMLTYG</sequence>
<dbReference type="Pfam" id="PF02518">
    <property type="entry name" value="HATPase_c"/>
    <property type="match status" value="1"/>
</dbReference>
<dbReference type="SUPFAM" id="SSF55874">
    <property type="entry name" value="ATPase domain of HSP90 chaperone/DNA topoisomerase II/histidine kinase"/>
    <property type="match status" value="1"/>
</dbReference>
<dbReference type="InterPro" id="IPR005467">
    <property type="entry name" value="His_kinase_dom"/>
</dbReference>
<dbReference type="InterPro" id="IPR036097">
    <property type="entry name" value="HisK_dim/P_sf"/>
</dbReference>
<dbReference type="InterPro" id="IPR036890">
    <property type="entry name" value="HATPase_C_sf"/>
</dbReference>
<dbReference type="InterPro" id="IPR036061">
    <property type="entry name" value="CheW-like_dom_sf"/>
</dbReference>
<keyword evidence="16" id="KW-1185">Reference proteome</keyword>
<dbReference type="Pfam" id="PF02895">
    <property type="entry name" value="H-kinase_dim"/>
    <property type="match status" value="1"/>
</dbReference>
<evidence type="ECO:0000259" key="14">
    <source>
        <dbReference type="PROSITE" id="PS50894"/>
    </source>
</evidence>
<dbReference type="SUPFAM" id="SSF50341">
    <property type="entry name" value="CheW-like"/>
    <property type="match status" value="2"/>
</dbReference>
<dbReference type="InterPro" id="IPR036641">
    <property type="entry name" value="HPT_dom_sf"/>
</dbReference>
<evidence type="ECO:0000256" key="8">
    <source>
        <dbReference type="ARBA" id="ARBA00022777"/>
    </source>
</evidence>
<dbReference type="Gene3D" id="2.40.50.180">
    <property type="entry name" value="CheA-289, Domain 4"/>
    <property type="match status" value="1"/>
</dbReference>
<dbReference type="Gene3D" id="3.30.565.10">
    <property type="entry name" value="Histidine kinase-like ATPase, C-terminal domain"/>
    <property type="match status" value="1"/>
</dbReference>
<organism evidence="15 16">
    <name type="scientific">Paenibacillus cremeus</name>
    <dbReference type="NCBI Taxonomy" id="2163881"/>
    <lineage>
        <taxon>Bacteria</taxon>
        <taxon>Bacillati</taxon>
        <taxon>Bacillota</taxon>
        <taxon>Bacilli</taxon>
        <taxon>Bacillales</taxon>
        <taxon>Paenibacillaceae</taxon>
        <taxon>Paenibacillus</taxon>
    </lineage>
</organism>
<dbReference type="CDD" id="cd16916">
    <property type="entry name" value="HATPase_CheA-like"/>
    <property type="match status" value="1"/>
</dbReference>
<dbReference type="CDD" id="cd00088">
    <property type="entry name" value="HPT"/>
    <property type="match status" value="1"/>
</dbReference>
<evidence type="ECO:0000256" key="7">
    <source>
        <dbReference type="ARBA" id="ARBA00022741"/>
    </source>
</evidence>